<dbReference type="InterPro" id="IPR005653">
    <property type="entry name" value="OstA-like_N"/>
</dbReference>
<dbReference type="InterPro" id="IPR020889">
    <property type="entry name" value="LipoPS_assembly_LptD"/>
</dbReference>
<evidence type="ECO:0000256" key="1">
    <source>
        <dbReference type="ARBA" id="ARBA00022729"/>
    </source>
</evidence>
<reference evidence="8 9" key="1">
    <citation type="submission" date="2012-06" db="EMBL/GenBank/DDBJ databases">
        <title>Complete sequence of Thiocystis violascens DSM 198.</title>
        <authorList>
            <consortium name="US DOE Joint Genome Institute"/>
            <person name="Lucas S."/>
            <person name="Han J."/>
            <person name="Lapidus A."/>
            <person name="Cheng J.-F."/>
            <person name="Goodwin L."/>
            <person name="Pitluck S."/>
            <person name="Peters L."/>
            <person name="Ovchinnikova G."/>
            <person name="Teshima H."/>
            <person name="Detter J.C."/>
            <person name="Han C."/>
            <person name="Tapia R."/>
            <person name="Land M."/>
            <person name="Hauser L."/>
            <person name="Kyrpides N."/>
            <person name="Ivanova N."/>
            <person name="Pagani I."/>
            <person name="Vogl K."/>
            <person name="Liu Z."/>
            <person name="Frigaard N.-U."/>
            <person name="Bryant D."/>
            <person name="Woyke T."/>
        </authorList>
    </citation>
    <scope>NUCLEOTIDE SEQUENCE [LARGE SCALE GENOMIC DNA]</scope>
    <source>
        <strain evidence="9">ATCC 17096 / DSM 198 / 6111</strain>
    </source>
</reference>
<keyword evidence="3 4" id="KW-0998">Cell outer membrane</keyword>
<keyword evidence="1 4" id="KW-0732">Signal</keyword>
<dbReference type="PANTHER" id="PTHR30189:SF1">
    <property type="entry name" value="LPS-ASSEMBLY PROTEIN LPTD"/>
    <property type="match status" value="1"/>
</dbReference>
<dbReference type="GO" id="GO:0015920">
    <property type="term" value="P:lipopolysaccharide transport"/>
    <property type="evidence" value="ECO:0007669"/>
    <property type="project" value="InterPro"/>
</dbReference>
<dbReference type="InterPro" id="IPR045659">
    <property type="entry name" value="LptD_2"/>
</dbReference>
<dbReference type="InterPro" id="IPR050218">
    <property type="entry name" value="LptD"/>
</dbReference>
<comment type="subcellular location">
    <subcellularLocation>
        <location evidence="4">Cell outer membrane</location>
    </subcellularLocation>
</comment>
<comment type="similarity">
    <text evidence="4">Belongs to the LptD family.</text>
</comment>
<dbReference type="Pfam" id="PF03968">
    <property type="entry name" value="LptD_N"/>
    <property type="match status" value="1"/>
</dbReference>
<evidence type="ECO:0000256" key="2">
    <source>
        <dbReference type="ARBA" id="ARBA00023136"/>
    </source>
</evidence>
<dbReference type="Pfam" id="PF19838">
    <property type="entry name" value="LptD_2"/>
    <property type="match status" value="1"/>
</dbReference>
<feature type="domain" description="LPS-assembly protein LptD central" evidence="7">
    <location>
        <begin position="196"/>
        <end position="270"/>
    </location>
</feature>
<evidence type="ECO:0000313" key="8">
    <source>
        <dbReference type="EMBL" id="AFL73151.1"/>
    </source>
</evidence>
<dbReference type="Pfam" id="PF04453">
    <property type="entry name" value="LptD"/>
    <property type="match status" value="1"/>
</dbReference>
<evidence type="ECO:0000256" key="3">
    <source>
        <dbReference type="ARBA" id="ARBA00023237"/>
    </source>
</evidence>
<comment type="subunit">
    <text evidence="4">Component of the lipopolysaccharide transport and assembly complex. Interacts with LptE and LptA.</text>
</comment>
<dbReference type="STRING" id="765911.Thivi_1121"/>
<evidence type="ECO:0000259" key="5">
    <source>
        <dbReference type="Pfam" id="PF03968"/>
    </source>
</evidence>
<protein>
    <recommendedName>
        <fullName evidence="4">LPS-assembly protein LptD</fullName>
    </recommendedName>
</protein>
<comment type="function">
    <text evidence="4">Together with LptE, is involved in the assembly of lipopolysaccharide (LPS) at the surface of the outer membrane.</text>
</comment>
<sequence length="747" mass="84797">MARDRAQNPPGDATDRARQERRLHANLTWDYCGPRPGSSGIDSTTPLDSANAMPIDMTADRVDGDQHTTIIELQGNVEILQNDRRLEADRSTYHHGSGEIKAFGDLYLDFPGLRLTGDRAEYNLETKRGTIEQVRYRVTGNANLRGEADRAWMLSEQLSRYQDIIYTTCPPGHSDWSIKASELELDQASGMGTARHARIRIADIPVLYSPYLHFPIDGRRRSGLLIPTFGSSDETGTDITLPYYWNIAPNLDATIIPRYMSTRGLMLGAQLRHLASFQELEVNAEVLPSDRKAPDQGARGALRVEQQGYFGTRWFSAVDYASVSDDQYLQDFGNRLDVTSLRNLSRRGDLAYAGDGWRLLGRIQEFQTVDTSVAPADRPYGQLPHIELNLDPKHWKRLIEYSFEGQYDYFDHRSAVHGSRLVAIPSVRIPLRRSFGHVIPRARLFYTDYDLIGQDEGFADRPSHLIPSLDLDGKLIFERETNWLGTQALQTLEPRLYYVMTPFEDQSDTPRFDTTALNFSFASLFRPNRFTGYDRIGDENRLTLGLTSRTIANRTGDELFRASVGQVYYFDNRRVQLTGDSVETDLSSSVAGELAARLHPDWSALASVQWNPNRTEQAWEKQILQLRYVPDENRLLNLAYRYNLGTQAAEQYEDTDLSFQVPIGSRVKLVGRWLYSILNHETVEAFAGLEFGRCCWRLRVLGQHLKRSSDNTGSTSVMLQLELAGLGSFGNRIDKLLERGIYGYQTD</sequence>
<dbReference type="GO" id="GO:0009279">
    <property type="term" value="C:cell outer membrane"/>
    <property type="evidence" value="ECO:0007669"/>
    <property type="project" value="UniProtKB-SubCell"/>
</dbReference>
<dbReference type="AlphaFoldDB" id="I3Y833"/>
<dbReference type="EMBL" id="CP003154">
    <property type="protein sequence ID" value="AFL73151.1"/>
    <property type="molecule type" value="Genomic_DNA"/>
</dbReference>
<dbReference type="GO" id="GO:1990351">
    <property type="term" value="C:transporter complex"/>
    <property type="evidence" value="ECO:0007669"/>
    <property type="project" value="TreeGrafter"/>
</dbReference>
<evidence type="ECO:0000259" key="7">
    <source>
        <dbReference type="Pfam" id="PF19838"/>
    </source>
</evidence>
<dbReference type="eggNOG" id="COG1452">
    <property type="taxonomic scope" value="Bacteria"/>
</dbReference>
<dbReference type="InterPro" id="IPR007543">
    <property type="entry name" value="LptD_C"/>
</dbReference>
<comment type="caution">
    <text evidence="4">Lacks conserved residue(s) required for the propagation of feature annotation.</text>
</comment>
<organism evidence="8 9">
    <name type="scientific">Thiocystis violascens (strain ATCC 17096 / DSM 198 / 6111)</name>
    <name type="common">Chromatium violascens</name>
    <dbReference type="NCBI Taxonomy" id="765911"/>
    <lineage>
        <taxon>Bacteria</taxon>
        <taxon>Pseudomonadati</taxon>
        <taxon>Pseudomonadota</taxon>
        <taxon>Gammaproteobacteria</taxon>
        <taxon>Chromatiales</taxon>
        <taxon>Chromatiaceae</taxon>
        <taxon>Thiocystis</taxon>
    </lineage>
</organism>
<dbReference type="KEGG" id="tvi:Thivi_1121"/>
<feature type="domain" description="Organic solvent tolerance-like N-terminal" evidence="5">
    <location>
        <begin position="58"/>
        <end position="152"/>
    </location>
</feature>
<dbReference type="HOGENOM" id="CLU_009039_0_0_6"/>
<feature type="domain" description="LptD C-terminal" evidence="6">
    <location>
        <begin position="299"/>
        <end position="665"/>
    </location>
</feature>
<dbReference type="PANTHER" id="PTHR30189">
    <property type="entry name" value="LPS-ASSEMBLY PROTEIN"/>
    <property type="match status" value="1"/>
</dbReference>
<dbReference type="GO" id="GO:0043165">
    <property type="term" value="P:Gram-negative-bacterium-type cell outer membrane assembly"/>
    <property type="evidence" value="ECO:0007669"/>
    <property type="project" value="UniProtKB-UniRule"/>
</dbReference>
<dbReference type="HAMAP" id="MF_01411">
    <property type="entry name" value="LPS_assembly_LptD"/>
    <property type="match status" value="1"/>
</dbReference>
<dbReference type="Gene3D" id="2.60.450.10">
    <property type="entry name" value="Lipopolysaccharide (LPS) transport protein A like domain"/>
    <property type="match status" value="1"/>
</dbReference>
<name>I3Y833_THIV6</name>
<evidence type="ECO:0000256" key="4">
    <source>
        <dbReference type="HAMAP-Rule" id="MF_01411"/>
    </source>
</evidence>
<evidence type="ECO:0000259" key="6">
    <source>
        <dbReference type="Pfam" id="PF04453"/>
    </source>
</evidence>
<accession>I3Y833</accession>
<keyword evidence="2 4" id="KW-0472">Membrane</keyword>
<gene>
    <name evidence="4" type="primary">lptD</name>
    <name evidence="8" type="ordered locus">Thivi_1121</name>
</gene>
<evidence type="ECO:0000313" key="9">
    <source>
        <dbReference type="Proteomes" id="UP000006062"/>
    </source>
</evidence>
<dbReference type="Proteomes" id="UP000006062">
    <property type="component" value="Chromosome"/>
</dbReference>
<proteinExistence type="inferred from homology"/>
<keyword evidence="9" id="KW-1185">Reference proteome</keyword>